<keyword evidence="10" id="KW-0744">Spermatogenesis</keyword>
<evidence type="ECO:0000256" key="7">
    <source>
        <dbReference type="ARBA" id="ARBA00022840"/>
    </source>
</evidence>
<dbReference type="GO" id="GO:0007283">
    <property type="term" value="P:spermatogenesis"/>
    <property type="evidence" value="ECO:0007669"/>
    <property type="project" value="UniProtKB-KW"/>
</dbReference>
<dbReference type="GO" id="GO:0000287">
    <property type="term" value="F:magnesium ion binding"/>
    <property type="evidence" value="ECO:0007669"/>
    <property type="project" value="UniProtKB-ARBA"/>
</dbReference>
<name>A0A7R9KRU7_9ACAR</name>
<evidence type="ECO:0000256" key="8">
    <source>
        <dbReference type="ARBA" id="ARBA00022842"/>
    </source>
</evidence>
<proteinExistence type="inferred from homology"/>
<keyword evidence="6" id="KW-0221">Differentiation</keyword>
<evidence type="ECO:0000256" key="11">
    <source>
        <dbReference type="PROSITE-ProRule" id="PRU10141"/>
    </source>
</evidence>
<dbReference type="SUPFAM" id="SSF56112">
    <property type="entry name" value="Protein kinase-like (PK-like)"/>
    <property type="match status" value="1"/>
</dbReference>
<dbReference type="GO" id="GO:0005737">
    <property type="term" value="C:cytoplasm"/>
    <property type="evidence" value="ECO:0007669"/>
    <property type="project" value="TreeGrafter"/>
</dbReference>
<dbReference type="InterPro" id="IPR008271">
    <property type="entry name" value="Ser/Thr_kinase_AS"/>
</dbReference>
<dbReference type="PANTHER" id="PTHR24346">
    <property type="entry name" value="MAP/MICROTUBULE AFFINITY-REGULATING KINASE"/>
    <property type="match status" value="1"/>
</dbReference>
<dbReference type="PIRSF" id="PIRSF000654">
    <property type="entry name" value="Integrin-linked_kinase"/>
    <property type="match status" value="1"/>
</dbReference>
<dbReference type="Proteomes" id="UP000759131">
    <property type="component" value="Unassembled WGS sequence"/>
</dbReference>
<keyword evidence="4" id="KW-0479">Metal-binding</keyword>
<evidence type="ECO:0000256" key="5">
    <source>
        <dbReference type="ARBA" id="ARBA00022741"/>
    </source>
</evidence>
<dbReference type="EMBL" id="OC858946">
    <property type="protein sequence ID" value="CAD7627034.1"/>
    <property type="molecule type" value="Genomic_DNA"/>
</dbReference>
<keyword evidence="12" id="KW-0723">Serine/threonine-protein kinase</keyword>
<dbReference type="GO" id="GO:0005524">
    <property type="term" value="F:ATP binding"/>
    <property type="evidence" value="ECO:0007669"/>
    <property type="project" value="UniProtKB-UniRule"/>
</dbReference>
<keyword evidence="8" id="KW-0460">Magnesium</keyword>
<evidence type="ECO:0000259" key="13">
    <source>
        <dbReference type="PROSITE" id="PS50011"/>
    </source>
</evidence>
<dbReference type="EMBL" id="CAJPIZ010004371">
    <property type="protein sequence ID" value="CAG2107464.1"/>
    <property type="molecule type" value="Genomic_DNA"/>
</dbReference>
<evidence type="ECO:0000256" key="4">
    <source>
        <dbReference type="ARBA" id="ARBA00022723"/>
    </source>
</evidence>
<reference evidence="14" key="1">
    <citation type="submission" date="2020-11" db="EMBL/GenBank/DDBJ databases">
        <authorList>
            <person name="Tran Van P."/>
        </authorList>
    </citation>
    <scope>NUCLEOTIDE SEQUENCE</scope>
</reference>
<keyword evidence="12" id="KW-0808">Transferase</keyword>
<evidence type="ECO:0000313" key="14">
    <source>
        <dbReference type="EMBL" id="CAD7627034.1"/>
    </source>
</evidence>
<dbReference type="FunFam" id="1.10.510.10:FF:000571">
    <property type="entry name" value="Maternal embryonic leucine zipper kinase"/>
    <property type="match status" value="1"/>
</dbReference>
<dbReference type="InterPro" id="IPR000719">
    <property type="entry name" value="Prot_kinase_dom"/>
</dbReference>
<keyword evidence="15" id="KW-1185">Reference proteome</keyword>
<evidence type="ECO:0000256" key="6">
    <source>
        <dbReference type="ARBA" id="ARBA00022782"/>
    </source>
</evidence>
<evidence type="ECO:0000256" key="10">
    <source>
        <dbReference type="ARBA" id="ARBA00022871"/>
    </source>
</evidence>
<dbReference type="Pfam" id="PF00069">
    <property type="entry name" value="Pkinase"/>
    <property type="match status" value="1"/>
</dbReference>
<comment type="cofactor">
    <cofactor evidence="1">
        <name>Mg(2+)</name>
        <dbReference type="ChEBI" id="CHEBI:18420"/>
    </cofactor>
</comment>
<dbReference type="InterPro" id="IPR011009">
    <property type="entry name" value="Kinase-like_dom_sf"/>
</dbReference>
<dbReference type="InterPro" id="IPR017441">
    <property type="entry name" value="Protein_kinase_ATP_BS"/>
</dbReference>
<dbReference type="GO" id="GO:0050321">
    <property type="term" value="F:tau-protein kinase activity"/>
    <property type="evidence" value="ECO:0007669"/>
    <property type="project" value="TreeGrafter"/>
</dbReference>
<organism evidence="14">
    <name type="scientific">Medioppia subpectinata</name>
    <dbReference type="NCBI Taxonomy" id="1979941"/>
    <lineage>
        <taxon>Eukaryota</taxon>
        <taxon>Metazoa</taxon>
        <taxon>Ecdysozoa</taxon>
        <taxon>Arthropoda</taxon>
        <taxon>Chelicerata</taxon>
        <taxon>Arachnida</taxon>
        <taxon>Acari</taxon>
        <taxon>Acariformes</taxon>
        <taxon>Sarcoptiformes</taxon>
        <taxon>Oribatida</taxon>
        <taxon>Brachypylina</taxon>
        <taxon>Oppioidea</taxon>
        <taxon>Oppiidae</taxon>
        <taxon>Medioppia</taxon>
    </lineage>
</organism>
<dbReference type="PROSITE" id="PS00108">
    <property type="entry name" value="PROTEIN_KINASE_ST"/>
    <property type="match status" value="1"/>
</dbReference>
<evidence type="ECO:0000256" key="1">
    <source>
        <dbReference type="ARBA" id="ARBA00001946"/>
    </source>
</evidence>
<keyword evidence="2" id="KW-0217">Developmental protein</keyword>
<sequence>MAALKLSAQEKQSLTTRGYSLETRSIGSGSYANVYKAKTANGADRAVKIIDCTKVSTDYRERFLPRELYALKKLNHRFITKVFETFLVSNRMFMVMELATGGDLLDILKENEGPLENSKSQIIFRQIAEALKYMHSEGIVHRDLKCQNILMFSNKKVAKITDFGFARTAYLHSTGRRLLTLTACGTVGYVSPELLSGLPFDSMASDCWSLGVVLYVMSTTKLPFSQHHQRRKQLTKRYKLPERLHNDCKDIIKKLLEPTVSDRLKMDQVLQHQWISQVVV</sequence>
<dbReference type="GO" id="GO:0030154">
    <property type="term" value="P:cell differentiation"/>
    <property type="evidence" value="ECO:0007669"/>
    <property type="project" value="UniProtKB-KW"/>
</dbReference>
<dbReference type="PROSITE" id="PS50011">
    <property type="entry name" value="PROTEIN_KINASE_DOM"/>
    <property type="match status" value="1"/>
</dbReference>
<evidence type="ECO:0000313" key="15">
    <source>
        <dbReference type="Proteomes" id="UP000759131"/>
    </source>
</evidence>
<dbReference type="PROSITE" id="PS00107">
    <property type="entry name" value="PROTEIN_KINASE_ATP"/>
    <property type="match status" value="1"/>
</dbReference>
<accession>A0A7R9KRU7</accession>
<dbReference type="SMART" id="SM00220">
    <property type="entry name" value="S_TKc"/>
    <property type="match status" value="1"/>
</dbReference>
<dbReference type="GO" id="GO:0000226">
    <property type="term" value="P:microtubule cytoskeleton organization"/>
    <property type="evidence" value="ECO:0007669"/>
    <property type="project" value="TreeGrafter"/>
</dbReference>
<keyword evidence="3" id="KW-0597">Phosphoprotein</keyword>
<feature type="domain" description="Protein kinase" evidence="13">
    <location>
        <begin position="20"/>
        <end position="275"/>
    </location>
</feature>
<dbReference type="GO" id="GO:0035556">
    <property type="term" value="P:intracellular signal transduction"/>
    <property type="evidence" value="ECO:0007669"/>
    <property type="project" value="TreeGrafter"/>
</dbReference>
<keyword evidence="9" id="KW-0832">Ubl conjugation</keyword>
<keyword evidence="5 11" id="KW-0547">Nucleotide-binding</keyword>
<gene>
    <name evidence="14" type="ORF">OSB1V03_LOCUS7464</name>
</gene>
<dbReference type="AlphaFoldDB" id="A0A7R9KRU7"/>
<keyword evidence="7 11" id="KW-0067">ATP-binding</keyword>
<dbReference type="Gene3D" id="1.10.510.10">
    <property type="entry name" value="Transferase(Phosphotransferase) domain 1"/>
    <property type="match status" value="1"/>
</dbReference>
<protein>
    <recommendedName>
        <fullName evidence="13">Protein kinase domain-containing protein</fullName>
    </recommendedName>
</protein>
<evidence type="ECO:0000256" key="12">
    <source>
        <dbReference type="RuleBase" id="RU000304"/>
    </source>
</evidence>
<comment type="similarity">
    <text evidence="12">Belongs to the protein kinase superfamily.</text>
</comment>
<keyword evidence="12" id="KW-0418">Kinase</keyword>
<evidence type="ECO:0000256" key="3">
    <source>
        <dbReference type="ARBA" id="ARBA00022553"/>
    </source>
</evidence>
<dbReference type="OrthoDB" id="504170at2759"/>
<evidence type="ECO:0000256" key="9">
    <source>
        <dbReference type="ARBA" id="ARBA00022843"/>
    </source>
</evidence>
<feature type="binding site" evidence="11">
    <location>
        <position position="48"/>
    </location>
    <ligand>
        <name>ATP</name>
        <dbReference type="ChEBI" id="CHEBI:30616"/>
    </ligand>
</feature>
<evidence type="ECO:0000256" key="2">
    <source>
        <dbReference type="ARBA" id="ARBA00022473"/>
    </source>
</evidence>
<dbReference type="PANTHER" id="PTHR24346:SF102">
    <property type="entry name" value="TESTIS-SPECIFIC SERINE_THREONINE-PROTEIN KINASE 1"/>
    <property type="match status" value="1"/>
</dbReference>